<protein>
    <submittedName>
        <fullName evidence="2">DegV family protein</fullName>
    </submittedName>
</protein>
<evidence type="ECO:0000313" key="2">
    <source>
        <dbReference type="EMBL" id="KIC65610.1"/>
    </source>
</evidence>
<dbReference type="InterPro" id="IPR050270">
    <property type="entry name" value="DegV_domain_contain"/>
</dbReference>
<dbReference type="EMBL" id="JWTB01000030">
    <property type="protein sequence ID" value="KIC65610.1"/>
    <property type="molecule type" value="Genomic_DNA"/>
</dbReference>
<name>A0A0B4DMG4_PSEPS</name>
<dbReference type="Gene3D" id="3.40.50.10170">
    <property type="match status" value="1"/>
</dbReference>
<dbReference type="Gene3D" id="3.30.1180.10">
    <property type="match status" value="1"/>
</dbReference>
<dbReference type="PANTHER" id="PTHR33434:SF2">
    <property type="entry name" value="FATTY ACID-BINDING PROTEIN TM_1468"/>
    <property type="match status" value="1"/>
</dbReference>
<dbReference type="InterPro" id="IPR003797">
    <property type="entry name" value="DegV"/>
</dbReference>
<evidence type="ECO:0000313" key="3">
    <source>
        <dbReference type="Proteomes" id="UP000031196"/>
    </source>
</evidence>
<gene>
    <name evidence="2" type="ORF">RM50_15155</name>
</gene>
<dbReference type="PROSITE" id="PS51482">
    <property type="entry name" value="DEGV"/>
    <property type="match status" value="1"/>
</dbReference>
<keyword evidence="1" id="KW-0446">Lipid-binding</keyword>
<dbReference type="InterPro" id="IPR043168">
    <property type="entry name" value="DegV_C"/>
</dbReference>
<dbReference type="Proteomes" id="UP000031196">
    <property type="component" value="Unassembled WGS sequence"/>
</dbReference>
<sequence length="341" mass="34888">MGRTPIQEAPLPESNAAAWPWVRARLSGLRPTPRPGTRRAGAPVVRTAVVTDSAAALPAEYLRGLPRDGLLTVTPMPVMVGPEIYGEGEDDILETIAVALAAGTPVKTSRPSPGQFEQAYRAAELRGFDGIVSVHISGELSGTADAARLAAAKVGIPVDVVDTRTVGMAQGMAVQAAVQAAAAGAGREAVAAAAVEQAEHTKVFFYVPSLEQLRRGGRIGAAASLLGTMLAIKPILAVDGGRIVPLEKVRSAARAVARLEEIVVAHAAPQPDGSVTLAVHHFGNPEEAESLAARLEAALPECPPAQISSLPAVLAAHAGLGVLAVIVGRSPALPSGTQLPT</sequence>
<dbReference type="NCBIfam" id="TIGR00762">
    <property type="entry name" value="DegV"/>
    <property type="match status" value="1"/>
</dbReference>
<comment type="caution">
    <text evidence="2">The sequence shown here is derived from an EMBL/GenBank/DDBJ whole genome shotgun (WGS) entry which is preliminary data.</text>
</comment>
<evidence type="ECO:0000256" key="1">
    <source>
        <dbReference type="ARBA" id="ARBA00023121"/>
    </source>
</evidence>
<dbReference type="GO" id="GO:0008289">
    <property type="term" value="F:lipid binding"/>
    <property type="evidence" value="ECO:0007669"/>
    <property type="project" value="UniProtKB-KW"/>
</dbReference>
<dbReference type="AlphaFoldDB" id="A0A0B4DMG4"/>
<reference evidence="2 3" key="1">
    <citation type="submission" date="2014-12" db="EMBL/GenBank/DDBJ databases">
        <title>Genome sequencing of Arthrobacter phenanthrenivorans SWC37.</title>
        <authorList>
            <person name="Tan P.W."/>
            <person name="Chan K.-G."/>
        </authorList>
    </citation>
    <scope>NUCLEOTIDE SEQUENCE [LARGE SCALE GENOMIC DNA]</scope>
    <source>
        <strain evidence="2 3">SWC37</strain>
    </source>
</reference>
<accession>A0A0B4DMG4</accession>
<dbReference type="SUPFAM" id="SSF82549">
    <property type="entry name" value="DAK1/DegV-like"/>
    <property type="match status" value="1"/>
</dbReference>
<dbReference type="PANTHER" id="PTHR33434">
    <property type="entry name" value="DEGV DOMAIN-CONTAINING PROTEIN DR_1986-RELATED"/>
    <property type="match status" value="1"/>
</dbReference>
<dbReference type="Pfam" id="PF02645">
    <property type="entry name" value="DegV"/>
    <property type="match status" value="1"/>
</dbReference>
<organism evidence="2 3">
    <name type="scientific">Pseudarthrobacter phenanthrenivorans</name>
    <name type="common">Arthrobacter phenanthrenivorans</name>
    <dbReference type="NCBI Taxonomy" id="361575"/>
    <lineage>
        <taxon>Bacteria</taxon>
        <taxon>Bacillati</taxon>
        <taxon>Actinomycetota</taxon>
        <taxon>Actinomycetes</taxon>
        <taxon>Micrococcales</taxon>
        <taxon>Micrococcaceae</taxon>
        <taxon>Pseudarthrobacter</taxon>
    </lineage>
</organism>
<proteinExistence type="predicted"/>